<sequence length="163" mass="18359">MGHEDLERLHHLRQHRRAARGAETPSRTAGQRVADGVATLVGSWRFIIAQSALLALWIAANVLGWVKAWDPYPFILLNLALSFQAAYTAPIIMMSQNRQADIDRKRASQDYDVNLKAELEIELLHQKIDLLREQEIARLTRMVEDLTEALATARNTAPPSPTV</sequence>
<comment type="caution">
    <text evidence="3">The sequence shown here is derived from an EMBL/GenBank/DDBJ whole genome shotgun (WGS) entry which is preliminary data.</text>
</comment>
<keyword evidence="4" id="KW-1185">Reference proteome</keyword>
<evidence type="ECO:0000313" key="4">
    <source>
        <dbReference type="Proteomes" id="UP000480854"/>
    </source>
</evidence>
<dbReference type="InterPro" id="IPR010406">
    <property type="entry name" value="DUF1003"/>
</dbReference>
<proteinExistence type="predicted"/>
<keyword evidence="1" id="KW-0175">Coiled coil</keyword>
<dbReference type="AlphaFoldDB" id="A0A9W7NJH9"/>
<feature type="transmembrane region" description="Helical" evidence="2">
    <location>
        <begin position="72"/>
        <end position="95"/>
    </location>
</feature>
<keyword evidence="2" id="KW-0812">Transmembrane</keyword>
<keyword evidence="2" id="KW-0472">Membrane</keyword>
<reference evidence="3 4" key="1">
    <citation type="submission" date="2018-07" db="EMBL/GenBank/DDBJ databases">
        <title>Genome sequence of Azospirillum sp. ATCC 49961.</title>
        <authorList>
            <person name="Sant'Anna F.H."/>
            <person name="Baldani J.I."/>
            <person name="Zilli J.E."/>
            <person name="Reis V.M."/>
            <person name="Hartmann A."/>
            <person name="Cruz L."/>
            <person name="de Souza E.M."/>
            <person name="de Oliveira Pedrosa F."/>
            <person name="Passaglia L.M.P."/>
        </authorList>
    </citation>
    <scope>NUCLEOTIDE SEQUENCE [LARGE SCALE GENOMIC DNA]</scope>
    <source>
        <strain evidence="3 4">ATCC 49961</strain>
    </source>
</reference>
<dbReference type="PANTHER" id="PTHR41386">
    <property type="entry name" value="INTEGRAL MEMBRANE PROTEIN-RELATED"/>
    <property type="match status" value="1"/>
</dbReference>
<name>A0A9W7NJH9_9PROT</name>
<protein>
    <submittedName>
        <fullName evidence="3">DUF1003 domain-containing protein</fullName>
    </submittedName>
</protein>
<evidence type="ECO:0000256" key="2">
    <source>
        <dbReference type="SAM" id="Phobius"/>
    </source>
</evidence>
<dbReference type="EMBL" id="QOKW01000009">
    <property type="protein sequence ID" value="KAA0680459.1"/>
    <property type="molecule type" value="Genomic_DNA"/>
</dbReference>
<dbReference type="Proteomes" id="UP000480854">
    <property type="component" value="Unassembled WGS sequence"/>
</dbReference>
<feature type="coiled-coil region" evidence="1">
    <location>
        <begin position="114"/>
        <end position="156"/>
    </location>
</feature>
<dbReference type="Pfam" id="PF06210">
    <property type="entry name" value="DUF1003"/>
    <property type="match status" value="1"/>
</dbReference>
<organism evidence="3 4">
    <name type="scientific">Roseomonas genomospecies 6</name>
    <dbReference type="NCBI Taxonomy" id="214106"/>
    <lineage>
        <taxon>Bacteria</taxon>
        <taxon>Pseudomonadati</taxon>
        <taxon>Pseudomonadota</taxon>
        <taxon>Alphaproteobacteria</taxon>
        <taxon>Acetobacterales</taxon>
        <taxon>Roseomonadaceae</taxon>
        <taxon>Roseomonas</taxon>
    </lineage>
</organism>
<accession>A0A9W7NJH9</accession>
<feature type="transmembrane region" description="Helical" evidence="2">
    <location>
        <begin position="46"/>
        <end position="66"/>
    </location>
</feature>
<keyword evidence="2" id="KW-1133">Transmembrane helix</keyword>
<dbReference type="OrthoDB" id="9795736at2"/>
<evidence type="ECO:0000313" key="3">
    <source>
        <dbReference type="EMBL" id="KAA0680459.1"/>
    </source>
</evidence>
<evidence type="ECO:0000256" key="1">
    <source>
        <dbReference type="SAM" id="Coils"/>
    </source>
</evidence>
<dbReference type="PANTHER" id="PTHR41386:SF1">
    <property type="entry name" value="MEMBRANE PROTEIN"/>
    <property type="match status" value="1"/>
</dbReference>
<gene>
    <name evidence="3" type="ORF">DS843_14025</name>
</gene>